<dbReference type="InterPro" id="IPR051344">
    <property type="entry name" value="Vgb"/>
</dbReference>
<feature type="region of interest" description="Disordered" evidence="1">
    <location>
        <begin position="1677"/>
        <end position="1700"/>
    </location>
</feature>
<dbReference type="Pfam" id="PF24684">
    <property type="entry name" value="Vgb_lyase"/>
    <property type="match status" value="2"/>
</dbReference>
<keyword evidence="4" id="KW-1185">Reference proteome</keyword>
<accession>A0ABV7Y8L6</accession>
<reference evidence="4" key="1">
    <citation type="journal article" date="2019" name="Int. J. Syst. Evol. Microbiol.">
        <title>The Global Catalogue of Microorganisms (GCM) 10K type strain sequencing project: providing services to taxonomists for standard genome sequencing and annotation.</title>
        <authorList>
            <consortium name="The Broad Institute Genomics Platform"/>
            <consortium name="The Broad Institute Genome Sequencing Center for Infectious Disease"/>
            <person name="Wu L."/>
            <person name="Ma J."/>
        </authorList>
    </citation>
    <scope>NUCLEOTIDE SEQUENCE [LARGE SCALE GENOMIC DNA]</scope>
    <source>
        <strain evidence="4">CGMCC 4.7241</strain>
    </source>
</reference>
<dbReference type="Gene3D" id="2.60.120.380">
    <property type="match status" value="1"/>
</dbReference>
<dbReference type="Proteomes" id="UP001595699">
    <property type="component" value="Unassembled WGS sequence"/>
</dbReference>
<feature type="chain" id="PRO_5046084601" evidence="2">
    <location>
        <begin position="34"/>
        <end position="1948"/>
    </location>
</feature>
<keyword evidence="2" id="KW-0732">Signal</keyword>
<feature type="signal peptide" evidence="2">
    <location>
        <begin position="1"/>
        <end position="33"/>
    </location>
</feature>
<dbReference type="EMBL" id="JBHRZH010000008">
    <property type="protein sequence ID" value="MFC3761443.1"/>
    <property type="molecule type" value="Genomic_DNA"/>
</dbReference>
<dbReference type="InterPro" id="IPR015943">
    <property type="entry name" value="WD40/YVTN_repeat-like_dom_sf"/>
</dbReference>
<evidence type="ECO:0000313" key="3">
    <source>
        <dbReference type="EMBL" id="MFC3761443.1"/>
    </source>
</evidence>
<proteinExistence type="predicted"/>
<gene>
    <name evidence="3" type="ORF">ACFOUW_11390</name>
</gene>
<dbReference type="Gene3D" id="2.130.10.10">
    <property type="entry name" value="YVTN repeat-like/Quinoprotein amine dehydrogenase"/>
    <property type="match status" value="2"/>
</dbReference>
<feature type="compositionally biased region" description="Gly residues" evidence="1">
    <location>
        <begin position="170"/>
        <end position="180"/>
    </location>
</feature>
<feature type="compositionally biased region" description="Low complexity" evidence="1">
    <location>
        <begin position="878"/>
        <end position="892"/>
    </location>
</feature>
<dbReference type="SUPFAM" id="SSF63829">
    <property type="entry name" value="Calcium-dependent phosphotriesterase"/>
    <property type="match status" value="1"/>
</dbReference>
<sequence>MTLIRNQVRMPIALVAVVSAVVAVVGFPMTSQAAPGDVVEYPVGNSGDKPEGVAYGPDGNLWVAQREGDRIDRVAPDGRVTKFKLPYGAKAPSRIVAGGDGALWFTLNDSGSIGRITTAGKVNTYEIPSSYGSPLGLARENDRYLWYTVPDKNKIGRVDIDPPGETIAKGGQGNGGGYGGPDVRFTEYSVGENGRPQELALGPDGRIWFTLQGRNAIGRFVGGKLQETRVPTSNAGLTGIASSLDGNRLWFSETNKDKVGTITTGERPVVTEYSVSGKSGSSSSTEPRLVTAGPDGGMWFTAGKGNAILRVAASGSFQRYAVPSSNAQPYGIALGAAKDLWFAERGPGKVGRIEPLSKPTSASSVTLTVAPAASAAGHEQTPTANLPASALQDTSQLQASPLRTTPLRTTPLRTTPLRTTPLRTTPLRTTELAPVNLSAIPLRTTTWQEVLQGTIYENVPLQTVTLAQVFALTPVPAAVQALTLADIDLSQSPLRTTSLSALLLAGVALDRLPDPPGGDWCAYLASQPSNCGNGVDPTTTSLLNLELAGDDLSAYYDQQIDLVDVDLAGTDAPLGNILLADIALEQTPIGALATSAVPSLVTCAPASCPTLADAQAANAIKPDATVATLLALLPAGGLTQLGLGDLLAGLVVGTEVAYEDGPIETILDNALIRKDDLVEYTTDFSIKCDEVSGLEIAVALAPGFRYVPGSARLGGVIGLRLSAAAQDNSIPEPVVDGSKLTFSPEIDGDGICGGAYPGEKTAETLVFQAEPTSTMGSYQASASVATMLDRSAGIAATSGATAPELVDDSHDEGADPKGAKAIEPETLYAPHISSADDIDLFTLRAPEVGSTLRISVSHLPADYDLVVYGPSAAIPSTPLRTTPLRTTPLRTTPVDDGANQAATDGDNVAPNGLQDTPLLGIPLRTTSIQRGTSTESVSIPVLESDREGTFTIQVSGYNGARDDKPYILRASVQPGPDPLPCQPRTFVGGGSAGTFPSLPIPATAKTLILVNAKRMGDLYGASATQPMLDKLDVYAARSDVAGVVVPVESDSTVDVSGAYADWDADPCSPAKANAVVGAINQVVDHVRGTYTGIRSIVLIGADDALPQGRIPDLTSIANEKEYTDASFGGKDTATSRALASGLTLSDDPYGDFDPQTWLNGSLYVPDVALGRLVETPAEISAQLDQYTSANGVLDPGSGDVYGYDFLVDGSQAVGSALSSRVTTNTNTSDSWTAADALGALNNASDGFVAVNAHYNHYQALPADQFTAGGQADLLEAEDATPAAGSVLFTMGCHAGLNVPDIAVAAPGPADQKRLGDWAQLASGRSALFTGNTGFGYGDTDVVAYSERLMTHYAQGLTDSTIDPDPGVDVTAGQALLFAKQKYFGDLGVVGVYDAKVLQQTTFYGLPTYRIGADGGEAEATLPAPPTNLLPPEVTLRTAPFSQDPNTQRQESSRGEYWTVAGQLPQVTHFRPVQPRLTLDVTADDGLPVHGALIEEQTSTDIADVDPVYSQPTIDMSANEPERQASSAAFPAKLQSVNATVSAKGLRDTLVLMPGQVWADEGVATQRLYSHLAGTVYRSDSDDWAPPAIGPVSGTILGNFVTFSVRTPDTDVQRGVVLYQGSDGVWRKVELQNLGNGRWSGAAALTGASTVPGYTVQLVDGAGNVGVSSNKGTDFVGLEGKPTSEGISIDLRPPPPESGMYPRSPDITIGGLDKGEGAQVSIDGAQPFPYEGKPFRVEGDGVHVIEASSDSGGHALSYVGIDSSPPLITASVSPPPNEAGWRNAPVTVKFTCADAVSGVASCPSDKVLSQDGQDQSATGTVQDRVGNSASATVKGIDIDRTRPRTTVTRPPLGIINLGGTIRGTASDALSGVSSVRVQYTPILLGKPLTVQATVTCTDQTRRSCTWTARTPGLGIYSVQAQATDVAGTVDQPGASMILVIQLLGGGSDT</sequence>
<feature type="region of interest" description="Disordered" evidence="1">
    <location>
        <begin position="157"/>
        <end position="180"/>
    </location>
</feature>
<evidence type="ECO:0000256" key="1">
    <source>
        <dbReference type="SAM" id="MobiDB-lite"/>
    </source>
</evidence>
<evidence type="ECO:0000313" key="4">
    <source>
        <dbReference type="Proteomes" id="UP001595699"/>
    </source>
</evidence>
<feature type="region of interest" description="Disordered" evidence="1">
    <location>
        <begin position="878"/>
        <end position="916"/>
    </location>
</feature>
<organism evidence="3 4">
    <name type="scientific">Tenggerimyces flavus</name>
    <dbReference type="NCBI Taxonomy" id="1708749"/>
    <lineage>
        <taxon>Bacteria</taxon>
        <taxon>Bacillati</taxon>
        <taxon>Actinomycetota</taxon>
        <taxon>Actinomycetes</taxon>
        <taxon>Propionibacteriales</taxon>
        <taxon>Nocardioidaceae</taxon>
        <taxon>Tenggerimyces</taxon>
    </lineage>
</organism>
<dbReference type="PANTHER" id="PTHR40274:SF3">
    <property type="entry name" value="VIRGINIAMYCIN B LYASE"/>
    <property type="match status" value="1"/>
</dbReference>
<dbReference type="RefSeq" id="WP_205118504.1">
    <property type="nucleotide sequence ID" value="NZ_JAFBCM010000001.1"/>
</dbReference>
<evidence type="ECO:0000256" key="2">
    <source>
        <dbReference type="SAM" id="SignalP"/>
    </source>
</evidence>
<protein>
    <submittedName>
        <fullName evidence="3">Uncharacterized protein</fullName>
    </submittedName>
</protein>
<dbReference type="PANTHER" id="PTHR40274">
    <property type="entry name" value="VIRGINIAMYCIN B LYASE"/>
    <property type="match status" value="1"/>
</dbReference>
<name>A0ABV7Y8L6_9ACTN</name>
<comment type="caution">
    <text evidence="3">The sequence shown here is derived from an EMBL/GenBank/DDBJ whole genome shotgun (WGS) entry which is preliminary data.</text>
</comment>